<evidence type="ECO:0000256" key="11">
    <source>
        <dbReference type="PROSITE-ProRule" id="PRU01360"/>
    </source>
</evidence>
<evidence type="ECO:0000256" key="13">
    <source>
        <dbReference type="SAM" id="SignalP"/>
    </source>
</evidence>
<dbReference type="Proteomes" id="UP001595683">
    <property type="component" value="Unassembled WGS sequence"/>
</dbReference>
<evidence type="ECO:0000256" key="5">
    <source>
        <dbReference type="ARBA" id="ARBA00022692"/>
    </source>
</evidence>
<evidence type="ECO:0000256" key="6">
    <source>
        <dbReference type="ARBA" id="ARBA00023004"/>
    </source>
</evidence>
<evidence type="ECO:0000256" key="8">
    <source>
        <dbReference type="ARBA" id="ARBA00023077"/>
    </source>
</evidence>
<dbReference type="SUPFAM" id="SSF56935">
    <property type="entry name" value="Porins"/>
    <property type="match status" value="1"/>
</dbReference>
<dbReference type="PANTHER" id="PTHR32552:SF81">
    <property type="entry name" value="TONB-DEPENDENT OUTER MEMBRANE RECEPTOR"/>
    <property type="match status" value="1"/>
</dbReference>
<comment type="caution">
    <text evidence="16">The sequence shown here is derived from an EMBL/GenBank/DDBJ whole genome shotgun (WGS) entry which is preliminary data.</text>
</comment>
<name>A0ABV7V7Q9_9SPHN</name>
<evidence type="ECO:0000256" key="9">
    <source>
        <dbReference type="ARBA" id="ARBA00023136"/>
    </source>
</evidence>
<comment type="similarity">
    <text evidence="11 12">Belongs to the TonB-dependent receptor family.</text>
</comment>
<keyword evidence="2 11" id="KW-0813">Transport</keyword>
<keyword evidence="3 11" id="KW-1134">Transmembrane beta strand</keyword>
<evidence type="ECO:0000259" key="14">
    <source>
        <dbReference type="Pfam" id="PF00593"/>
    </source>
</evidence>
<feature type="signal peptide" evidence="13">
    <location>
        <begin position="1"/>
        <end position="33"/>
    </location>
</feature>
<reference evidence="17" key="1">
    <citation type="journal article" date="2019" name="Int. J. Syst. Evol. Microbiol.">
        <title>The Global Catalogue of Microorganisms (GCM) 10K type strain sequencing project: providing services to taxonomists for standard genome sequencing and annotation.</title>
        <authorList>
            <consortium name="The Broad Institute Genomics Platform"/>
            <consortium name="The Broad Institute Genome Sequencing Center for Infectious Disease"/>
            <person name="Wu L."/>
            <person name="Ma J."/>
        </authorList>
    </citation>
    <scope>NUCLEOTIDE SEQUENCE [LARGE SCALE GENOMIC DNA]</scope>
    <source>
        <strain evidence="17">KCTC 42224</strain>
    </source>
</reference>
<evidence type="ECO:0000313" key="16">
    <source>
        <dbReference type="EMBL" id="MFC3673219.1"/>
    </source>
</evidence>
<evidence type="ECO:0000256" key="12">
    <source>
        <dbReference type="RuleBase" id="RU003357"/>
    </source>
</evidence>
<evidence type="ECO:0000256" key="10">
    <source>
        <dbReference type="ARBA" id="ARBA00023237"/>
    </source>
</evidence>
<dbReference type="Pfam" id="PF07715">
    <property type="entry name" value="Plug"/>
    <property type="match status" value="1"/>
</dbReference>
<accession>A0ABV7V7Q9</accession>
<dbReference type="Gene3D" id="2.40.170.20">
    <property type="entry name" value="TonB-dependent receptor, beta-barrel domain"/>
    <property type="match status" value="1"/>
</dbReference>
<gene>
    <name evidence="16" type="ORF">ACFOOT_17495</name>
</gene>
<dbReference type="PANTHER" id="PTHR32552">
    <property type="entry name" value="FERRICHROME IRON RECEPTOR-RELATED"/>
    <property type="match status" value="1"/>
</dbReference>
<evidence type="ECO:0000313" key="17">
    <source>
        <dbReference type="Proteomes" id="UP001595683"/>
    </source>
</evidence>
<evidence type="ECO:0000256" key="3">
    <source>
        <dbReference type="ARBA" id="ARBA00022452"/>
    </source>
</evidence>
<dbReference type="InterPro" id="IPR000531">
    <property type="entry name" value="Beta-barrel_TonB"/>
</dbReference>
<keyword evidence="13" id="KW-0732">Signal</keyword>
<evidence type="ECO:0000256" key="2">
    <source>
        <dbReference type="ARBA" id="ARBA00022448"/>
    </source>
</evidence>
<keyword evidence="8 12" id="KW-0798">TonB box</keyword>
<keyword evidence="16" id="KW-0675">Receptor</keyword>
<keyword evidence="5 11" id="KW-0812">Transmembrane</keyword>
<evidence type="ECO:0000256" key="4">
    <source>
        <dbReference type="ARBA" id="ARBA00022496"/>
    </source>
</evidence>
<evidence type="ECO:0000256" key="7">
    <source>
        <dbReference type="ARBA" id="ARBA00023065"/>
    </source>
</evidence>
<keyword evidence="7" id="KW-0406">Ion transport</keyword>
<keyword evidence="9 11" id="KW-0472">Membrane</keyword>
<keyword evidence="17" id="KW-1185">Reference proteome</keyword>
<protein>
    <submittedName>
        <fullName evidence="16">TonB-dependent receptor</fullName>
    </submittedName>
</protein>
<dbReference type="PROSITE" id="PS52016">
    <property type="entry name" value="TONB_DEPENDENT_REC_3"/>
    <property type="match status" value="1"/>
</dbReference>
<feature type="domain" description="TonB-dependent receptor plug" evidence="15">
    <location>
        <begin position="67"/>
        <end position="172"/>
    </location>
</feature>
<dbReference type="Pfam" id="PF00593">
    <property type="entry name" value="TonB_dep_Rec_b-barrel"/>
    <property type="match status" value="1"/>
</dbReference>
<dbReference type="InterPro" id="IPR036942">
    <property type="entry name" value="Beta-barrel_TonB_sf"/>
</dbReference>
<keyword evidence="4" id="KW-0410">Iron transport</keyword>
<proteinExistence type="inferred from homology"/>
<dbReference type="InterPro" id="IPR012910">
    <property type="entry name" value="Plug_dom"/>
</dbReference>
<comment type="subcellular location">
    <subcellularLocation>
        <location evidence="1 11">Cell outer membrane</location>
        <topology evidence="1 11">Multi-pass membrane protein</topology>
    </subcellularLocation>
</comment>
<evidence type="ECO:0000259" key="15">
    <source>
        <dbReference type="Pfam" id="PF07715"/>
    </source>
</evidence>
<keyword evidence="10 11" id="KW-0998">Cell outer membrane</keyword>
<feature type="domain" description="TonB-dependent receptor-like beta-barrel" evidence="14">
    <location>
        <begin position="264"/>
        <end position="772"/>
    </location>
</feature>
<organism evidence="16 17">
    <name type="scientific">Novosphingobium pokkalii</name>
    <dbReference type="NCBI Taxonomy" id="1770194"/>
    <lineage>
        <taxon>Bacteria</taxon>
        <taxon>Pseudomonadati</taxon>
        <taxon>Pseudomonadota</taxon>
        <taxon>Alphaproteobacteria</taxon>
        <taxon>Sphingomonadales</taxon>
        <taxon>Sphingomonadaceae</taxon>
        <taxon>Novosphingobium</taxon>
    </lineage>
</organism>
<dbReference type="RefSeq" id="WP_191325294.1">
    <property type="nucleotide sequence ID" value="NZ_BMZP01000016.1"/>
</dbReference>
<dbReference type="EMBL" id="JBHRYE010000039">
    <property type="protein sequence ID" value="MFC3673219.1"/>
    <property type="molecule type" value="Genomic_DNA"/>
</dbReference>
<evidence type="ECO:0000256" key="1">
    <source>
        <dbReference type="ARBA" id="ARBA00004571"/>
    </source>
</evidence>
<sequence length="813" mass="88743">MVFEQRSPIKRALGFLGASTVLSSLALPVAALAQTAPAAAPAPDAADAGTGGLGEIVVTATRKAESVQKVPISIQALGAEKLEQHQVATFADYAGMLPSVSFSGLGPGQSEVYFRGIAVDGGALSTSGTYLDDVPISAPARMPEVHIYDIERVEALSGPQGTLYGAGSLAGTLRIITNKAKIGKFEAGTDAQVDAYGKGAAGAMLEGFVNIPVNEHVAVRMMGFYDHEGGYIDNTHGTYTYQLGDDDPSTTYTVDNATLVQKNYNPVDSYGGRINATIEAGDWKLYPSVTYQYLDAKGFFNYDPRVGDLEVHDYSPTENIDKWVQASLTIQGKIGDFDLVSSSGYFRRKIHNTSDYTYYSVHYDQLGDGYENYLKFRDKSGNFINPTQSYIGRLTQTKVTQELRLSVPKEWGFDLTVGGFFQFQKMSQDDDYQIPGLSQIDLATSCADGCEWNPAIKRDAFYNQDLDQKFRDYAVFAEGTVPVTSKLKVTGGIRVFKANNSVYGFSGVASTAIALGCTVPFPADQRFSCVNNNKPAYNETGETHKVSVAWQVTPDKMVYATYSTGFRPGGTNQLPAMGTYNADRLTNYEVGFKTSWNNMLRWNLAAYYEKWTGVQYTVIPLGYFGNGGTVNAGAARVLGIETDFDLKLGQFTLSGSGAYNDAKLTQDFCLLNPDTLVPFTDCDTNSDHLAAAKGTRLPRQPRFKGQLSARYDGNWGSLNDFAQLTMHAQTLSTSNLDTVKNGLLGNTPGFVSFDFSTGVSKDNWTLTAFVENMFDRRGQLSKNTFCAIEYCSGSSRTMPIKPQYFGLKYSIRY</sequence>
<feature type="chain" id="PRO_5045416481" evidence="13">
    <location>
        <begin position="34"/>
        <end position="813"/>
    </location>
</feature>
<keyword evidence="6" id="KW-0408">Iron</keyword>
<dbReference type="InterPro" id="IPR039426">
    <property type="entry name" value="TonB-dep_rcpt-like"/>
</dbReference>